<accession>R7ZE21</accession>
<gene>
    <name evidence="11" type="ORF">H131_11833</name>
</gene>
<evidence type="ECO:0000256" key="6">
    <source>
        <dbReference type="ARBA" id="ARBA00023287"/>
    </source>
</evidence>
<dbReference type="EMBL" id="AQPX01000018">
    <property type="protein sequence ID" value="EON72264.1"/>
    <property type="molecule type" value="Genomic_DNA"/>
</dbReference>
<comment type="caution">
    <text evidence="11">The sequence shown here is derived from an EMBL/GenBank/DDBJ whole genome shotgun (WGS) entry which is preliminary data.</text>
</comment>
<evidence type="ECO:0000313" key="11">
    <source>
        <dbReference type="EMBL" id="EON72264.1"/>
    </source>
</evidence>
<keyword evidence="5" id="KW-0749">Sporulation</keyword>
<keyword evidence="4" id="KW-0378">Hydrolase</keyword>
<dbReference type="EC" id="3.5.1.28" evidence="3"/>
<dbReference type="eggNOG" id="COG5632">
    <property type="taxonomic scope" value="Bacteria"/>
</dbReference>
<dbReference type="GO" id="GO:0009254">
    <property type="term" value="P:peptidoglycan turnover"/>
    <property type="evidence" value="ECO:0007669"/>
    <property type="project" value="TreeGrafter"/>
</dbReference>
<comment type="catalytic activity">
    <reaction evidence="1">
        <text>Hydrolyzes the link between N-acetylmuramoyl residues and L-amino acid residues in certain cell-wall glycopeptides.</text>
        <dbReference type="EC" id="3.5.1.28"/>
    </reaction>
</comment>
<dbReference type="AlphaFoldDB" id="R7ZE21"/>
<reference evidence="11 12" key="1">
    <citation type="submission" date="2013-04" db="EMBL/GenBank/DDBJ databases">
        <title>Draft genome of the heavy metal tolerant bacterium Lysinibacillus sphaericus strain OT4b.31.</title>
        <authorList>
            <person name="Pena-Montenegro T.D."/>
            <person name="Dussan J."/>
        </authorList>
    </citation>
    <scope>NUCLEOTIDE SEQUENCE [LARGE SCALE GENOMIC DNA]</scope>
    <source>
        <strain evidence="11 12">OT4b.31</strain>
    </source>
</reference>
<keyword evidence="7" id="KW-0961">Cell wall biogenesis/degradation</keyword>
<evidence type="ECO:0000256" key="8">
    <source>
        <dbReference type="ARBA" id="ARBA00030881"/>
    </source>
</evidence>
<sequence length="233" mass="26494">MAYTFKQNLLPSSKYGIKAPYGITPQYITVHNTANDASAANEIKYMLSNNNEVSYHIAVDDKEVIQGIPYNRNAWHCGDGRGSGNMKSIGIEICYSKSGGARYAFAEENAVQYIAKLLKEFGWGIERVKKHQDWNGKYCPHRILSENRWKSFLKLIEQATKPTTQQKEENKVAQNTYWNPGSPAMKTETENFIAHAVKDGIIQESHLKDLQNGTMTSDRLLGLYITIQQRRNK</sequence>
<evidence type="ECO:0000256" key="5">
    <source>
        <dbReference type="ARBA" id="ARBA00022969"/>
    </source>
</evidence>
<dbReference type="SUPFAM" id="SSF55846">
    <property type="entry name" value="N-acetylmuramoyl-L-alanine amidase-like"/>
    <property type="match status" value="1"/>
</dbReference>
<dbReference type="GO" id="GO:0071555">
    <property type="term" value="P:cell wall organization"/>
    <property type="evidence" value="ECO:0007669"/>
    <property type="project" value="UniProtKB-KW"/>
</dbReference>
<evidence type="ECO:0000256" key="3">
    <source>
        <dbReference type="ARBA" id="ARBA00011901"/>
    </source>
</evidence>
<dbReference type="Proteomes" id="UP000013911">
    <property type="component" value="Unassembled WGS sequence"/>
</dbReference>
<evidence type="ECO:0000256" key="1">
    <source>
        <dbReference type="ARBA" id="ARBA00001561"/>
    </source>
</evidence>
<dbReference type="GO" id="GO:0009253">
    <property type="term" value="P:peptidoglycan catabolic process"/>
    <property type="evidence" value="ECO:0007669"/>
    <property type="project" value="InterPro"/>
</dbReference>
<dbReference type="GO" id="GO:0030420">
    <property type="term" value="P:establishment of competence for transformation"/>
    <property type="evidence" value="ECO:0007669"/>
    <property type="project" value="UniProtKB-KW"/>
</dbReference>
<feature type="domain" description="N-acetylmuramoyl-L-alanine amidase" evidence="10">
    <location>
        <begin position="13"/>
        <end position="151"/>
    </location>
</feature>
<keyword evidence="6" id="KW-0178">Competence</keyword>
<protein>
    <recommendedName>
        <fullName evidence="3">N-acetylmuramoyl-L-alanine amidase</fullName>
        <ecNumber evidence="3">3.5.1.28</ecNumber>
    </recommendedName>
    <alternativeName>
        <fullName evidence="9">Autolysin</fullName>
    </alternativeName>
    <alternativeName>
        <fullName evidence="8">Cell wall hydrolase</fullName>
    </alternativeName>
</protein>
<dbReference type="GO" id="GO:0008745">
    <property type="term" value="F:N-acetylmuramoyl-L-alanine amidase activity"/>
    <property type="evidence" value="ECO:0007669"/>
    <property type="project" value="UniProtKB-EC"/>
</dbReference>
<dbReference type="HOGENOM" id="CLU_047675_2_1_9"/>
<evidence type="ECO:0000256" key="7">
    <source>
        <dbReference type="ARBA" id="ARBA00023316"/>
    </source>
</evidence>
<organism evidence="11 12">
    <name type="scientific">Lysinibacillus sphaericus OT4b.31</name>
    <dbReference type="NCBI Taxonomy" id="1285586"/>
    <lineage>
        <taxon>Bacteria</taxon>
        <taxon>Bacillati</taxon>
        <taxon>Bacillota</taxon>
        <taxon>Bacilli</taxon>
        <taxon>Bacillales</taxon>
        <taxon>Bacillaceae</taxon>
        <taxon>Lysinibacillus</taxon>
    </lineage>
</organism>
<dbReference type="InterPro" id="IPR051206">
    <property type="entry name" value="NAMLAA_amidase_2"/>
</dbReference>
<proteinExistence type="inferred from homology"/>
<dbReference type="PANTHER" id="PTHR30417">
    <property type="entry name" value="N-ACETYLMURAMOYL-L-ALANINE AMIDASE AMID"/>
    <property type="match status" value="1"/>
</dbReference>
<dbReference type="GO" id="GO:0030435">
    <property type="term" value="P:sporulation resulting in formation of a cellular spore"/>
    <property type="evidence" value="ECO:0007669"/>
    <property type="project" value="UniProtKB-KW"/>
</dbReference>
<dbReference type="CDD" id="cd06583">
    <property type="entry name" value="PGRP"/>
    <property type="match status" value="1"/>
</dbReference>
<comment type="similarity">
    <text evidence="2">Belongs to the N-acetylmuramoyl-L-alanine amidase 2 family.</text>
</comment>
<evidence type="ECO:0000256" key="9">
    <source>
        <dbReference type="ARBA" id="ARBA00032390"/>
    </source>
</evidence>
<dbReference type="OrthoDB" id="9794294at2"/>
<dbReference type="InterPro" id="IPR036505">
    <property type="entry name" value="Amidase/PGRP_sf"/>
</dbReference>
<name>R7ZE21_LYSSH</name>
<dbReference type="Gene3D" id="3.40.80.10">
    <property type="entry name" value="Peptidoglycan recognition protein-like"/>
    <property type="match status" value="1"/>
</dbReference>
<evidence type="ECO:0000256" key="2">
    <source>
        <dbReference type="ARBA" id="ARBA00007553"/>
    </source>
</evidence>
<evidence type="ECO:0000256" key="4">
    <source>
        <dbReference type="ARBA" id="ARBA00022801"/>
    </source>
</evidence>
<dbReference type="Pfam" id="PF01510">
    <property type="entry name" value="Amidase_2"/>
    <property type="match status" value="1"/>
</dbReference>
<dbReference type="InterPro" id="IPR002502">
    <property type="entry name" value="Amidase_domain"/>
</dbReference>
<dbReference type="PATRIC" id="fig|1285586.5.peg.2406"/>
<dbReference type="PANTHER" id="PTHR30417:SF11">
    <property type="entry name" value="N-ACETYLMURAMOYL-L-ALANINE AMIDASE XLYA"/>
    <property type="match status" value="1"/>
</dbReference>
<evidence type="ECO:0000313" key="12">
    <source>
        <dbReference type="Proteomes" id="UP000013911"/>
    </source>
</evidence>
<dbReference type="SMART" id="SM00644">
    <property type="entry name" value="Ami_2"/>
    <property type="match status" value="1"/>
</dbReference>
<evidence type="ECO:0000259" key="10">
    <source>
        <dbReference type="SMART" id="SM00644"/>
    </source>
</evidence>